<dbReference type="InterPro" id="IPR044993">
    <property type="entry name" value="BXL"/>
</dbReference>
<dbReference type="PANTHER" id="PTHR42721">
    <property type="entry name" value="SUGAR HYDROLASE-RELATED"/>
    <property type="match status" value="1"/>
</dbReference>
<dbReference type="EC" id="3.2.1.37" evidence="8"/>
<keyword evidence="3" id="KW-0119">Carbohydrate metabolism</keyword>
<keyword evidence="4 9" id="KW-0732">Signal</keyword>
<dbReference type="Gene3D" id="3.40.50.1700">
    <property type="entry name" value="Glycoside hydrolase family 3 C-terminal domain"/>
    <property type="match status" value="2"/>
</dbReference>
<reference evidence="11" key="1">
    <citation type="submission" date="2022-08" db="EMBL/GenBank/DDBJ databases">
        <authorList>
            <consortium name="DOE Joint Genome Institute"/>
            <person name="Min B."/>
            <person name="Riley R."/>
            <person name="Sierra-Patev S."/>
            <person name="Naranjo-Ortiz M."/>
            <person name="Looney B."/>
            <person name="Konkel Z."/>
            <person name="Slot J.C."/>
            <person name="Sakamoto Y."/>
            <person name="Steenwyk J.L."/>
            <person name="Rokas A."/>
            <person name="Carro J."/>
            <person name="Camarero S."/>
            <person name="Ferreira P."/>
            <person name="Molpeceres G."/>
            <person name="Ruiz-Duenas F.J."/>
            <person name="Serrano A."/>
            <person name="Henrissat B."/>
            <person name="Drula E."/>
            <person name="Hughes K.W."/>
            <person name="Mata J.L."/>
            <person name="Ishikawa N.K."/>
            <person name="Vargas-Isla R."/>
            <person name="Ushijima S."/>
            <person name="Smith C.A."/>
            <person name="Ahrendt S."/>
            <person name="Andreopoulos W."/>
            <person name="He G."/>
            <person name="Labutti K."/>
            <person name="Lipzen A."/>
            <person name="Ng V."/>
            <person name="Sandor L."/>
            <person name="Barry K."/>
            <person name="Martinez A.T."/>
            <person name="Xiao Y."/>
            <person name="Gibbons J.G."/>
            <person name="Terashima K."/>
            <person name="Hibbett D.S."/>
            <person name="Grigoriev I.V."/>
        </authorList>
    </citation>
    <scope>NUCLEOTIDE SEQUENCE</scope>
    <source>
        <strain evidence="11">TFB10827</strain>
    </source>
</reference>
<dbReference type="Gene3D" id="3.20.20.300">
    <property type="entry name" value="Glycoside hydrolase, family 3, N-terminal domain"/>
    <property type="match status" value="1"/>
</dbReference>
<keyword evidence="3" id="KW-0624">Polysaccharide degradation</keyword>
<dbReference type="EMBL" id="MU790580">
    <property type="protein sequence ID" value="KAJ3997535.1"/>
    <property type="molecule type" value="Genomic_DNA"/>
</dbReference>
<dbReference type="SUPFAM" id="SSF56988">
    <property type="entry name" value="Anthrax protective antigen"/>
    <property type="match status" value="1"/>
</dbReference>
<dbReference type="PROSITE" id="PS51820">
    <property type="entry name" value="PA14"/>
    <property type="match status" value="1"/>
</dbReference>
<evidence type="ECO:0000256" key="8">
    <source>
        <dbReference type="ARBA" id="ARBA00026107"/>
    </source>
</evidence>
<dbReference type="InterPro" id="IPR036962">
    <property type="entry name" value="Glyco_hydro_3_N_sf"/>
</dbReference>
<evidence type="ECO:0000256" key="3">
    <source>
        <dbReference type="ARBA" id="ARBA00022651"/>
    </source>
</evidence>
<dbReference type="SUPFAM" id="SSF52279">
    <property type="entry name" value="Beta-D-glucan exohydrolase, C-terminal domain"/>
    <property type="match status" value="1"/>
</dbReference>
<dbReference type="Pfam" id="PF01915">
    <property type="entry name" value="Glyco_hydro_3_C"/>
    <property type="match status" value="1"/>
</dbReference>
<name>A0ABQ8QG79_9AGAR</name>
<dbReference type="Pfam" id="PF14310">
    <property type="entry name" value="Fn3-like"/>
    <property type="match status" value="1"/>
</dbReference>
<evidence type="ECO:0000256" key="6">
    <source>
        <dbReference type="ARBA" id="ARBA00023295"/>
    </source>
</evidence>
<comment type="catalytic activity">
    <reaction evidence="7">
        <text>Hydrolysis of (1-&gt;4)-beta-D-xylans, to remove successive D-xylose residues from the non-reducing termini.</text>
        <dbReference type="EC" id="3.2.1.37"/>
    </reaction>
</comment>
<dbReference type="InterPro" id="IPR037524">
    <property type="entry name" value="PA14/GLEYA"/>
</dbReference>
<comment type="similarity">
    <text evidence="2">Belongs to the glycosyl hydrolase 3 family.</text>
</comment>
<evidence type="ECO:0000256" key="1">
    <source>
        <dbReference type="ARBA" id="ARBA00004851"/>
    </source>
</evidence>
<comment type="pathway">
    <text evidence="1">Glycan degradation; xylan degradation.</text>
</comment>
<dbReference type="InterPro" id="IPR002772">
    <property type="entry name" value="Glyco_hydro_3_C"/>
</dbReference>
<evidence type="ECO:0000313" key="11">
    <source>
        <dbReference type="EMBL" id="KAJ3997535.1"/>
    </source>
</evidence>
<evidence type="ECO:0000256" key="2">
    <source>
        <dbReference type="ARBA" id="ARBA00005336"/>
    </source>
</evidence>
<evidence type="ECO:0000256" key="9">
    <source>
        <dbReference type="SAM" id="SignalP"/>
    </source>
</evidence>
<dbReference type="Proteomes" id="UP001163828">
    <property type="component" value="Unassembled WGS sequence"/>
</dbReference>
<dbReference type="SMART" id="SM01217">
    <property type="entry name" value="Fn3_like"/>
    <property type="match status" value="1"/>
</dbReference>
<dbReference type="GO" id="GO:0016787">
    <property type="term" value="F:hydrolase activity"/>
    <property type="evidence" value="ECO:0007669"/>
    <property type="project" value="UniProtKB-KW"/>
</dbReference>
<dbReference type="Pfam" id="PF07691">
    <property type="entry name" value="PA14"/>
    <property type="match status" value="1"/>
</dbReference>
<evidence type="ECO:0000259" key="10">
    <source>
        <dbReference type="PROSITE" id="PS51820"/>
    </source>
</evidence>
<feature type="chain" id="PRO_5047441129" description="xylan 1,4-beta-xylosidase" evidence="9">
    <location>
        <begin position="21"/>
        <end position="993"/>
    </location>
</feature>
<dbReference type="Pfam" id="PF00933">
    <property type="entry name" value="Glyco_hydro_3"/>
    <property type="match status" value="1"/>
</dbReference>
<evidence type="ECO:0000256" key="4">
    <source>
        <dbReference type="ARBA" id="ARBA00022729"/>
    </source>
</evidence>
<protein>
    <recommendedName>
        <fullName evidence="8">xylan 1,4-beta-xylosidase</fullName>
        <ecNumber evidence="8">3.2.1.37</ecNumber>
    </recommendedName>
</protein>
<keyword evidence="6" id="KW-0326">Glycosidase</keyword>
<proteinExistence type="inferred from homology"/>
<dbReference type="PANTHER" id="PTHR42721:SF3">
    <property type="entry name" value="BETA-D-XYLOSIDASE 5-RELATED"/>
    <property type="match status" value="1"/>
</dbReference>
<dbReference type="InterPro" id="IPR036881">
    <property type="entry name" value="Glyco_hydro_3_C_sf"/>
</dbReference>
<organism evidence="11 12">
    <name type="scientific">Lentinula boryana</name>
    <dbReference type="NCBI Taxonomy" id="40481"/>
    <lineage>
        <taxon>Eukaryota</taxon>
        <taxon>Fungi</taxon>
        <taxon>Dikarya</taxon>
        <taxon>Basidiomycota</taxon>
        <taxon>Agaricomycotina</taxon>
        <taxon>Agaricomycetes</taxon>
        <taxon>Agaricomycetidae</taxon>
        <taxon>Agaricales</taxon>
        <taxon>Marasmiineae</taxon>
        <taxon>Omphalotaceae</taxon>
        <taxon>Lentinula</taxon>
    </lineage>
</organism>
<evidence type="ECO:0000256" key="5">
    <source>
        <dbReference type="ARBA" id="ARBA00022801"/>
    </source>
</evidence>
<dbReference type="Gene3D" id="2.60.40.10">
    <property type="entry name" value="Immunoglobulins"/>
    <property type="match status" value="1"/>
</dbReference>
<keyword evidence="5 11" id="KW-0378">Hydrolase</keyword>
<sequence length="993" mass="108423">MNPFLRVLLVSMLFLPTSIAFGAQHYSFETQQRPAHSLDRKADAERDAFIHGLVTQMSPEEMTMQLHLMFADNIIGPHSDNGLYGELSPLFLSNLTLTPPSDFATRFAPTAGVGVMHDWYPTNASYYNSVQRLNLVKSRLPIPFMQLGECLHGVGSFKQSMFPQSIGMAASWDTSLVHRIGRAIGAEARAIGIHACLAPVLDLGKDVRWGRVQENHVLEAWGEDFLLTSHMGVAYASGLSKNGSWSDTDAVIPVMKHFAGHGSPLGGHNAAPYNGAGSRQYLMEFFRPFKAVVDLGGARGALMAYHEFDGIPSVVNTMFYDALEDWGFDGFIIADDAALIMLQQGHMVSNSPADTLSQWFNAGGMIQYYDFDIGTFLNVTTAILANNSVPLFTLQSHVTRILNVKYDMGLFSNSTSKASSEPNSSSLYVPSDIVYQELTAQHAPLTLEAARASIVLLENRNSALPIKPDTQNISRIALIGPFGDILNYGDYSGTWGASPAQNDTTIRQSILNYIQNSSLDVQLVTSMGANTWYYNAQYGIPAYLLSPTVNSTNESSSENHGLLGTYFADTNFTDPRVSQVDVPNKDWGLYPPLGLPSNNFSVIWEGILTVPVEGEVSGSIGVAVSPNTTARLYIDGALVAESPLTTTGNILGNIEPLAYDMTNGTMLPPGGAQWTFKKGTTHRIRIEYQTWNLYQKLENVNSVNAQVELWWNLVDSDAIAKAIEVAKTADLIILAVGANWNSDGENGDRATLGLSDNQTALADALFDLGIPIVLVLQGGRPFAIPKYYTRCAAALETFFPGQSGGRAISDVLFGEFNPGGRMPLSIPFDASSLPAFYNFHATAHAVNYTDIYSYPSYWFGYGLSYTNFSVSEFNATSSGGVRTFTAGETITFRATVTNEGNISGSYVVQVYLLARISNIVRAQRQLVAFSRVYLAASESREITMDLEVDRYLPIVNRRYEWELEGGDYTFALAESGAPTANTAMNVTMLCLSN</sequence>
<dbReference type="InterPro" id="IPR026891">
    <property type="entry name" value="Fn3-like"/>
</dbReference>
<accession>A0ABQ8QG79</accession>
<gene>
    <name evidence="11" type="ORF">F5050DRAFT_1877604</name>
</gene>
<dbReference type="InterPro" id="IPR001764">
    <property type="entry name" value="Glyco_hydro_3_N"/>
</dbReference>
<keyword evidence="3" id="KW-0858">Xylan degradation</keyword>
<dbReference type="InterPro" id="IPR013783">
    <property type="entry name" value="Ig-like_fold"/>
</dbReference>
<dbReference type="InterPro" id="IPR011658">
    <property type="entry name" value="PA14_dom"/>
</dbReference>
<evidence type="ECO:0000313" key="12">
    <source>
        <dbReference type="Proteomes" id="UP001163828"/>
    </source>
</evidence>
<feature type="signal peptide" evidence="9">
    <location>
        <begin position="1"/>
        <end position="20"/>
    </location>
</feature>
<dbReference type="PRINTS" id="PR00133">
    <property type="entry name" value="GLHYDRLASE3"/>
</dbReference>
<comment type="caution">
    <text evidence="11">The sequence shown here is derived from an EMBL/GenBank/DDBJ whole genome shotgun (WGS) entry which is preliminary data.</text>
</comment>
<evidence type="ECO:0000256" key="7">
    <source>
        <dbReference type="ARBA" id="ARBA00024574"/>
    </source>
</evidence>
<keyword evidence="12" id="KW-1185">Reference proteome</keyword>
<dbReference type="InterPro" id="IPR017853">
    <property type="entry name" value="GH"/>
</dbReference>
<dbReference type="SUPFAM" id="SSF51445">
    <property type="entry name" value="(Trans)glycosidases"/>
    <property type="match status" value="1"/>
</dbReference>
<feature type="domain" description="PA14" evidence="10">
    <location>
        <begin position="557"/>
        <end position="725"/>
    </location>
</feature>